<evidence type="ECO:0000256" key="1">
    <source>
        <dbReference type="SAM" id="MobiDB-lite"/>
    </source>
</evidence>
<reference evidence="3 4" key="1">
    <citation type="journal article" date="2014" name="Genome Biol. Evol.">
        <title>The secreted proteins of Achlya hypogyna and Thraustotheca clavata identify the ancestral oomycete secretome and reveal gene acquisitions by horizontal gene transfer.</title>
        <authorList>
            <person name="Misner I."/>
            <person name="Blouin N."/>
            <person name="Leonard G."/>
            <person name="Richards T.A."/>
            <person name="Lane C.E."/>
        </authorList>
    </citation>
    <scope>NUCLEOTIDE SEQUENCE [LARGE SCALE GENOMIC DNA]</scope>
    <source>
        <strain evidence="3 4">ATCC 34112</strain>
    </source>
</reference>
<evidence type="ECO:0000259" key="2">
    <source>
        <dbReference type="SMART" id="SM00458"/>
    </source>
</evidence>
<feature type="compositionally biased region" description="Low complexity" evidence="1">
    <location>
        <begin position="64"/>
        <end position="103"/>
    </location>
</feature>
<sequence length="352" mass="38389">PAPTQTPTPEPTAAPTTAPTDAPTNAPTNAPTSVPTDAPTVVPTPTYAPTIAPTSAPTNPPTNSPTDAPTVAPTSAPTTSPTSAPTSAPTTVPTAAPTSTPTSGDVQLCTFTQKILSEYNNQVYADIIHGNTNEKLVYNADTKAIQFKSNGQCLDAYQSGDHYELHTYPCNAFNNNQMWLLDSTRHRLQHAVHYNLCVVVNPYQPGDLVRVEACSERLAQYIDKCTGEDKNYIQIQTCKSNKPLSEYDTGLYADVVRNNLNELFIFKDGAIQAISNGQCLDAFQDDNKLGLHTYPCDQNNVNQKWYMDSGRIKHSVHKDQCLDADPTDPSNKAQMYQCFPNSDNQCWKVVSM</sequence>
<dbReference type="OrthoDB" id="71299at2759"/>
<name>A0A1W0A006_9STRA</name>
<organism evidence="3 4">
    <name type="scientific">Thraustotheca clavata</name>
    <dbReference type="NCBI Taxonomy" id="74557"/>
    <lineage>
        <taxon>Eukaryota</taxon>
        <taxon>Sar</taxon>
        <taxon>Stramenopiles</taxon>
        <taxon>Oomycota</taxon>
        <taxon>Saprolegniomycetes</taxon>
        <taxon>Saprolegniales</taxon>
        <taxon>Achlyaceae</taxon>
        <taxon>Thraustotheca</taxon>
    </lineage>
</organism>
<dbReference type="PROSITE" id="PS50231">
    <property type="entry name" value="RICIN_B_LECTIN"/>
    <property type="match status" value="2"/>
</dbReference>
<dbReference type="InterPro" id="IPR000772">
    <property type="entry name" value="Ricin_B_lectin"/>
</dbReference>
<evidence type="ECO:0000313" key="4">
    <source>
        <dbReference type="Proteomes" id="UP000243217"/>
    </source>
</evidence>
<dbReference type="CDD" id="cd23385">
    <property type="entry name" value="beta-trefoil_Ricin_MRC-like"/>
    <property type="match status" value="1"/>
</dbReference>
<feature type="domain" description="Ricin B lectin" evidence="2">
    <location>
        <begin position="143"/>
        <end position="308"/>
    </location>
</feature>
<feature type="compositionally biased region" description="Low complexity" evidence="1">
    <location>
        <begin position="13"/>
        <end position="57"/>
    </location>
</feature>
<feature type="non-terminal residue" evidence="3">
    <location>
        <position position="1"/>
    </location>
</feature>
<dbReference type="STRING" id="74557.A0A1W0A006"/>
<dbReference type="SMART" id="SM00458">
    <property type="entry name" value="RICIN"/>
    <property type="match status" value="1"/>
</dbReference>
<feature type="compositionally biased region" description="Pro residues" evidence="1">
    <location>
        <begin position="1"/>
        <end position="12"/>
    </location>
</feature>
<dbReference type="InterPro" id="IPR035992">
    <property type="entry name" value="Ricin_B-like_lectins"/>
</dbReference>
<dbReference type="Gene3D" id="2.80.10.50">
    <property type="match status" value="2"/>
</dbReference>
<dbReference type="EMBL" id="JNBS01000831">
    <property type="protein sequence ID" value="OQS03594.1"/>
    <property type="molecule type" value="Genomic_DNA"/>
</dbReference>
<protein>
    <submittedName>
        <fullName evidence="3">Mucin-5AC-like</fullName>
    </submittedName>
</protein>
<proteinExistence type="predicted"/>
<comment type="caution">
    <text evidence="3">The sequence shown here is derived from an EMBL/GenBank/DDBJ whole genome shotgun (WGS) entry which is preliminary data.</text>
</comment>
<accession>A0A1W0A006</accession>
<keyword evidence="4" id="KW-1185">Reference proteome</keyword>
<gene>
    <name evidence="3" type="ORF">THRCLA_04088</name>
</gene>
<dbReference type="Proteomes" id="UP000243217">
    <property type="component" value="Unassembled WGS sequence"/>
</dbReference>
<dbReference type="Pfam" id="PF00652">
    <property type="entry name" value="Ricin_B_lectin"/>
    <property type="match status" value="2"/>
</dbReference>
<feature type="region of interest" description="Disordered" evidence="1">
    <location>
        <begin position="1"/>
        <end position="104"/>
    </location>
</feature>
<dbReference type="AlphaFoldDB" id="A0A1W0A006"/>
<dbReference type="SUPFAM" id="SSF50370">
    <property type="entry name" value="Ricin B-like lectins"/>
    <property type="match status" value="2"/>
</dbReference>
<evidence type="ECO:0000313" key="3">
    <source>
        <dbReference type="EMBL" id="OQS03594.1"/>
    </source>
</evidence>